<dbReference type="Proteomes" id="UP000030651">
    <property type="component" value="Unassembled WGS sequence"/>
</dbReference>
<evidence type="ECO:0000313" key="3">
    <source>
        <dbReference type="Proteomes" id="UP000030651"/>
    </source>
</evidence>
<proteinExistence type="predicted"/>
<dbReference type="KEGG" id="pfy:PFICI_15154"/>
<dbReference type="GeneID" id="19280167"/>
<dbReference type="EMBL" id="KI912123">
    <property type="protein sequence ID" value="ETS73209.1"/>
    <property type="molecule type" value="Genomic_DNA"/>
</dbReference>
<gene>
    <name evidence="2" type="ORF">PFICI_15154</name>
</gene>
<dbReference type="HOGENOM" id="CLU_2386894_0_0_1"/>
<accession>W3WHE8</accession>
<organism evidence="2 3">
    <name type="scientific">Pestalotiopsis fici (strain W106-1 / CGMCC3.15140)</name>
    <dbReference type="NCBI Taxonomy" id="1229662"/>
    <lineage>
        <taxon>Eukaryota</taxon>
        <taxon>Fungi</taxon>
        <taxon>Dikarya</taxon>
        <taxon>Ascomycota</taxon>
        <taxon>Pezizomycotina</taxon>
        <taxon>Sordariomycetes</taxon>
        <taxon>Xylariomycetidae</taxon>
        <taxon>Amphisphaeriales</taxon>
        <taxon>Sporocadaceae</taxon>
        <taxon>Pestalotiopsis</taxon>
    </lineage>
</organism>
<feature type="compositionally biased region" description="Polar residues" evidence="1">
    <location>
        <begin position="8"/>
        <end position="32"/>
    </location>
</feature>
<dbReference type="InParanoid" id="W3WHE8"/>
<reference evidence="3" key="1">
    <citation type="journal article" date="2015" name="BMC Genomics">
        <title>Genomic and transcriptomic analysis of the endophytic fungus Pestalotiopsis fici reveals its lifestyle and high potential for synthesis of natural products.</title>
        <authorList>
            <person name="Wang X."/>
            <person name="Zhang X."/>
            <person name="Liu L."/>
            <person name="Xiang M."/>
            <person name="Wang W."/>
            <person name="Sun X."/>
            <person name="Che Y."/>
            <person name="Guo L."/>
            <person name="Liu G."/>
            <person name="Guo L."/>
            <person name="Wang C."/>
            <person name="Yin W.B."/>
            <person name="Stadler M."/>
            <person name="Zhang X."/>
            <person name="Liu X."/>
        </authorList>
    </citation>
    <scope>NUCLEOTIDE SEQUENCE [LARGE SCALE GENOMIC DNA]</scope>
    <source>
        <strain evidence="3">W106-1 / CGMCC3.15140</strain>
    </source>
</reference>
<evidence type="ECO:0000313" key="2">
    <source>
        <dbReference type="EMBL" id="ETS73209.1"/>
    </source>
</evidence>
<dbReference type="OrthoDB" id="4776379at2759"/>
<sequence length="94" mass="10227">MSEHTSRDGANSKASEPSTATPTQHEGSNQAQEPVRGHGRDEDGGDDAASQSKETDTSARKPVQLKSHFRGMPKDWPINRSKYLPTGSLQLESH</sequence>
<dbReference type="RefSeq" id="XP_007841926.1">
    <property type="nucleotide sequence ID" value="XM_007843735.1"/>
</dbReference>
<protein>
    <submittedName>
        <fullName evidence="2">Uncharacterized protein</fullName>
    </submittedName>
</protein>
<evidence type="ECO:0000256" key="1">
    <source>
        <dbReference type="SAM" id="MobiDB-lite"/>
    </source>
</evidence>
<name>W3WHE8_PESFW</name>
<feature type="region of interest" description="Disordered" evidence="1">
    <location>
        <begin position="1"/>
        <end position="94"/>
    </location>
</feature>
<keyword evidence="3" id="KW-1185">Reference proteome</keyword>
<dbReference type="AlphaFoldDB" id="W3WHE8"/>